<dbReference type="AlphaFoldDB" id="A0A1H4B934"/>
<evidence type="ECO:0000313" key="2">
    <source>
        <dbReference type="EMBL" id="SEA44651.1"/>
    </source>
</evidence>
<keyword evidence="1" id="KW-0812">Transmembrane</keyword>
<gene>
    <name evidence="2" type="ORF">SAMN05444370_10584</name>
</gene>
<evidence type="ECO:0000313" key="3">
    <source>
        <dbReference type="Proteomes" id="UP000198703"/>
    </source>
</evidence>
<dbReference type="Gene3D" id="1.25.40.10">
    <property type="entry name" value="Tetratricopeptide repeat domain"/>
    <property type="match status" value="2"/>
</dbReference>
<sequence>MAQGEPAFWEFLWRNPWTWSHAEFATFAVLLGAAGSAIWGIVAYMRWLQRNPDLPQAAGAEPPLPTPAAHTPPPKPKWPAFTNLRPDLHREIVGREGAVAALDATLARASGAALTPAAALHAAGGMGKTSLARLYARERRARFEGVWWLEAETEVTLVEGVDALAGRLGLAVEGDAKARAAAVWEAVEARRAPWLIVYDNAPSHAVVAPWLAWGAAVKLLVTSRQKDFPDSISVLPVDALAGDAAAEVLEREARRFDDRAGALRLAEALGGLPLALVQAGAYARETTFGFDACRERLVEIIERTPDGADYPASAAATLELSLARIDPQTQAGADEWALLRLMPWLAPEGIDAKLVLDVAESARSADYREPIPGDLRALAADEARLQAAVSRLAARALVSTEGAGPARRAALHRVTALILRRRLAAEAGGLRATAAAVAAAGYPGADRDAQNRASWPDCERLNPHVAALADAASGPPATAAMDFLLNQAAVYWGEHAETGRALAYAATALALRIARLGPDHPGVGIGNAMLGHLRREAGDLSGAVASGEEALRIAEAHGDPTIGTDLSNLALTLKALAARKRAAGAAEEAAALLERAEGLERRAWAADRARLPQGALIRRLPRGRAPAQGDAQGDPALLEYCAVRLNNLAGTWRAQGRPGRALCFGAAALRLRRAALAPGDHRMAFSLNNVATYLMEARRPAAARPLLREALDIREDAFAANDRHPLRVATARSLALCHFALGEEAEALALSAAYGLDAEALRARAAAHRPG</sequence>
<dbReference type="PANTHER" id="PTHR35205:SF1">
    <property type="entry name" value="ZU5 DOMAIN-CONTAINING PROTEIN"/>
    <property type="match status" value="1"/>
</dbReference>
<accession>A0A1H4B934</accession>
<keyword evidence="1" id="KW-0472">Membrane</keyword>
<dbReference type="RefSeq" id="WP_139284033.1">
    <property type="nucleotide sequence ID" value="NZ_FNQM01000005.1"/>
</dbReference>
<dbReference type="OrthoDB" id="9787760at2"/>
<dbReference type="STRING" id="89524.SAMN05444370_10584"/>
<feature type="transmembrane region" description="Helical" evidence="1">
    <location>
        <begin position="24"/>
        <end position="45"/>
    </location>
</feature>
<name>A0A1H4B934_9RHOB</name>
<protein>
    <submittedName>
        <fullName evidence="2">Tetratricopeptide repeat-containing protein</fullName>
    </submittedName>
</protein>
<dbReference type="Proteomes" id="UP000198703">
    <property type="component" value="Unassembled WGS sequence"/>
</dbReference>
<dbReference type="Pfam" id="PF13374">
    <property type="entry name" value="TPR_10"/>
    <property type="match status" value="2"/>
</dbReference>
<dbReference type="InterPro" id="IPR011990">
    <property type="entry name" value="TPR-like_helical_dom_sf"/>
</dbReference>
<organism evidence="2 3">
    <name type="scientific">Rubrimonas cliftonensis</name>
    <dbReference type="NCBI Taxonomy" id="89524"/>
    <lineage>
        <taxon>Bacteria</taxon>
        <taxon>Pseudomonadati</taxon>
        <taxon>Pseudomonadota</taxon>
        <taxon>Alphaproteobacteria</taxon>
        <taxon>Rhodobacterales</taxon>
        <taxon>Paracoccaceae</taxon>
        <taxon>Rubrimonas</taxon>
    </lineage>
</organism>
<reference evidence="2 3" key="1">
    <citation type="submission" date="2016-10" db="EMBL/GenBank/DDBJ databases">
        <authorList>
            <person name="de Groot N.N."/>
        </authorList>
    </citation>
    <scope>NUCLEOTIDE SEQUENCE [LARGE SCALE GENOMIC DNA]</scope>
    <source>
        <strain evidence="2 3">DSM 15345</strain>
    </source>
</reference>
<keyword evidence="3" id="KW-1185">Reference proteome</keyword>
<dbReference type="EMBL" id="FNQM01000005">
    <property type="protein sequence ID" value="SEA44651.1"/>
    <property type="molecule type" value="Genomic_DNA"/>
</dbReference>
<keyword evidence="1" id="KW-1133">Transmembrane helix</keyword>
<dbReference type="Gene3D" id="3.40.50.300">
    <property type="entry name" value="P-loop containing nucleotide triphosphate hydrolases"/>
    <property type="match status" value="1"/>
</dbReference>
<dbReference type="SUPFAM" id="SSF52540">
    <property type="entry name" value="P-loop containing nucleoside triphosphate hydrolases"/>
    <property type="match status" value="1"/>
</dbReference>
<evidence type="ECO:0000256" key="1">
    <source>
        <dbReference type="SAM" id="Phobius"/>
    </source>
</evidence>
<proteinExistence type="predicted"/>
<dbReference type="SUPFAM" id="SSF48452">
    <property type="entry name" value="TPR-like"/>
    <property type="match status" value="2"/>
</dbReference>
<dbReference type="InterPro" id="IPR027417">
    <property type="entry name" value="P-loop_NTPase"/>
</dbReference>
<dbReference type="PANTHER" id="PTHR35205">
    <property type="entry name" value="NB-ARC AND TPR DOMAIN PROTEIN"/>
    <property type="match status" value="1"/>
</dbReference>